<reference evidence="6 7" key="1">
    <citation type="submission" date="2024-07" db="EMBL/GenBank/DDBJ databases">
        <title>Chromosome-level genome assembly of the water stick insect Ranatra chinensis (Heteroptera: Nepidae).</title>
        <authorList>
            <person name="Liu X."/>
        </authorList>
    </citation>
    <scope>NUCLEOTIDE SEQUENCE [LARGE SCALE GENOMIC DNA]</scope>
    <source>
        <strain evidence="6">Cailab_2021Rc</strain>
        <tissue evidence="6">Muscle</tissue>
    </source>
</reference>
<dbReference type="SUPFAM" id="SSF53335">
    <property type="entry name" value="S-adenosyl-L-methionine-dependent methyltransferases"/>
    <property type="match status" value="2"/>
</dbReference>
<keyword evidence="4" id="KW-0511">Multifunctional enzyme</keyword>
<dbReference type="InterPro" id="IPR029063">
    <property type="entry name" value="SAM-dependent_MTases_sf"/>
</dbReference>
<evidence type="ECO:0000256" key="2">
    <source>
        <dbReference type="ARBA" id="ARBA00022603"/>
    </source>
</evidence>
<keyword evidence="3" id="KW-0808">Transferase</keyword>
<dbReference type="InterPro" id="IPR051419">
    <property type="entry name" value="Lys/N-term_MeTrsfase_sf"/>
</dbReference>
<dbReference type="Gene3D" id="3.40.50.150">
    <property type="entry name" value="Vaccinia Virus protein VP39"/>
    <property type="match status" value="2"/>
</dbReference>
<organism evidence="6 7">
    <name type="scientific">Ranatra chinensis</name>
    <dbReference type="NCBI Taxonomy" id="642074"/>
    <lineage>
        <taxon>Eukaryota</taxon>
        <taxon>Metazoa</taxon>
        <taxon>Ecdysozoa</taxon>
        <taxon>Arthropoda</taxon>
        <taxon>Hexapoda</taxon>
        <taxon>Insecta</taxon>
        <taxon>Pterygota</taxon>
        <taxon>Neoptera</taxon>
        <taxon>Paraneoptera</taxon>
        <taxon>Hemiptera</taxon>
        <taxon>Heteroptera</taxon>
        <taxon>Panheteroptera</taxon>
        <taxon>Nepomorpha</taxon>
        <taxon>Nepidae</taxon>
        <taxon>Ranatrinae</taxon>
        <taxon>Ranatra</taxon>
    </lineage>
</organism>
<dbReference type="InterPro" id="IPR025714">
    <property type="entry name" value="Methyltranfer_dom"/>
</dbReference>
<dbReference type="AlphaFoldDB" id="A0ABD0YAU3"/>
<dbReference type="Pfam" id="PF01564">
    <property type="entry name" value="Spermine_synth"/>
    <property type="match status" value="1"/>
</dbReference>
<sequence length="673" mass="75572">MNLLPRAASEFGESSYWDVFFKQRGNKSFEWYGEYPELCGFIHKYIKPAEKFLVAGCGNSKLSSNLYDVGYRNMVNVDISKIVIKQMNAQNAKDRPDLKFLEMDLLEMTFEPETFSAVLDKGTLDALMPEDNAQSVETAEKYFSEIGKILKIGGRYLVVSLLQAHILAALLDHFVSAGWMVRIYRCHEAEQKALDDGATNALPVFVVVVTKFKKMPNRAPIIEMCLTHDGHMTRYEDPGEVRSLVREAQEVALVCIGLRSTTLANNCQEIRMDVLDPTDQSVKYRVVVIEKPNMTVNAMKYAAFVVPQGRESEWLFGTPEGRQCLLDSTNVGRLAVIILERNHKCETLLEVQNDLNHLVKEMAPNNYKGRIEFLSLGGDIGSRKEIARGRSNMSGEYLVEDCTNEKNEIFRRLYFLSSQNVIQSEAKMKYGDTKKGGDNRLSVDRFHLSCAHHSLMAAGVSLLTESNDDSGSQRLLVVGLGGGGLCSFLTAVFKKTTITAVELDPDMLKVAKEHFGLTVGKSLNVVISDGLDFIRESAKKGEQYSAIMFDVDSKDMTVGMSCPPSSFVQADFLKCVANVVTDNGIFMLNLVCRDPSLRDEVWKRLKFIFGSVGSFKLDDYLNEIVYCWKKEGLQPKPLLLKAVQTMLSQLRRMKIERPLCLENPKLANLIMTS</sequence>
<dbReference type="PANTHER" id="PTHR12176:SF78">
    <property type="entry name" value="EEF1A LYSINE AND N-TERMINAL METHYLTRANSFERASE"/>
    <property type="match status" value="1"/>
</dbReference>
<evidence type="ECO:0000259" key="5">
    <source>
        <dbReference type="Pfam" id="PF13847"/>
    </source>
</evidence>
<dbReference type="FunFam" id="3.40.50.150:FF:000110">
    <property type="entry name" value="methyltransferase-like protein 13 isoform X1"/>
    <property type="match status" value="1"/>
</dbReference>
<keyword evidence="7" id="KW-1185">Reference proteome</keyword>
<accession>A0ABD0YAU3</accession>
<evidence type="ECO:0000256" key="3">
    <source>
        <dbReference type="ARBA" id="ARBA00022679"/>
    </source>
</evidence>
<keyword evidence="2" id="KW-0489">Methyltransferase</keyword>
<dbReference type="PANTHER" id="PTHR12176">
    <property type="entry name" value="SAM-DEPENDENT METHYLTRANSFERASE SUPERFAMILY PROTEIN"/>
    <property type="match status" value="1"/>
</dbReference>
<proteinExistence type="inferred from homology"/>
<evidence type="ECO:0000256" key="4">
    <source>
        <dbReference type="ARBA" id="ARBA00023268"/>
    </source>
</evidence>
<dbReference type="Pfam" id="PF13847">
    <property type="entry name" value="Methyltransf_31"/>
    <property type="match status" value="1"/>
</dbReference>
<comment type="similarity">
    <text evidence="1">Belongs to the methyltransferase superfamily.</text>
</comment>
<dbReference type="CDD" id="cd02440">
    <property type="entry name" value="AdoMet_MTases"/>
    <property type="match status" value="2"/>
</dbReference>
<protein>
    <recommendedName>
        <fullName evidence="5">Methyltransferase domain-containing protein</fullName>
    </recommendedName>
</protein>
<dbReference type="EMBL" id="JBFDAA010000011">
    <property type="protein sequence ID" value="KAL1123784.1"/>
    <property type="molecule type" value="Genomic_DNA"/>
</dbReference>
<dbReference type="Proteomes" id="UP001558652">
    <property type="component" value="Unassembled WGS sequence"/>
</dbReference>
<name>A0ABD0YAU3_9HEMI</name>
<evidence type="ECO:0000313" key="6">
    <source>
        <dbReference type="EMBL" id="KAL1123784.1"/>
    </source>
</evidence>
<comment type="caution">
    <text evidence="6">The sequence shown here is derived from an EMBL/GenBank/DDBJ whole genome shotgun (WGS) entry which is preliminary data.</text>
</comment>
<gene>
    <name evidence="6" type="ORF">AAG570_001557</name>
</gene>
<dbReference type="GO" id="GO:0008168">
    <property type="term" value="F:methyltransferase activity"/>
    <property type="evidence" value="ECO:0007669"/>
    <property type="project" value="UniProtKB-KW"/>
</dbReference>
<feature type="domain" description="Methyltransferase" evidence="5">
    <location>
        <begin position="47"/>
        <end position="162"/>
    </location>
</feature>
<evidence type="ECO:0000256" key="1">
    <source>
        <dbReference type="ARBA" id="ARBA00008361"/>
    </source>
</evidence>
<dbReference type="GO" id="GO:0032259">
    <property type="term" value="P:methylation"/>
    <property type="evidence" value="ECO:0007669"/>
    <property type="project" value="UniProtKB-KW"/>
</dbReference>
<evidence type="ECO:0000313" key="7">
    <source>
        <dbReference type="Proteomes" id="UP001558652"/>
    </source>
</evidence>